<dbReference type="GO" id="GO:0006152">
    <property type="term" value="P:purine nucleoside catabolic process"/>
    <property type="evidence" value="ECO:0007669"/>
    <property type="project" value="TreeGrafter"/>
</dbReference>
<dbReference type="PANTHER" id="PTHR12304:SF4">
    <property type="entry name" value="URIDINE NUCLEOSIDASE"/>
    <property type="match status" value="1"/>
</dbReference>
<dbReference type="SUPFAM" id="SSF53590">
    <property type="entry name" value="Nucleoside hydrolase"/>
    <property type="match status" value="1"/>
</dbReference>
<name>A0A832A1F4_9BACT</name>
<evidence type="ECO:0000256" key="1">
    <source>
        <dbReference type="ARBA" id="ARBA00022801"/>
    </source>
</evidence>
<evidence type="ECO:0000259" key="5">
    <source>
        <dbReference type="Pfam" id="PF01928"/>
    </source>
</evidence>
<dbReference type="InterPro" id="IPR023186">
    <property type="entry name" value="IUNH"/>
</dbReference>
<feature type="region of interest" description="Disordered" evidence="3">
    <location>
        <begin position="293"/>
        <end position="324"/>
    </location>
</feature>
<dbReference type="Gene3D" id="3.90.245.10">
    <property type="entry name" value="Ribonucleoside hydrolase-like"/>
    <property type="match status" value="1"/>
</dbReference>
<evidence type="ECO:0000256" key="3">
    <source>
        <dbReference type="SAM" id="MobiDB-lite"/>
    </source>
</evidence>
<dbReference type="Pfam" id="PF01156">
    <property type="entry name" value="IU_nuc_hydro"/>
    <property type="match status" value="1"/>
</dbReference>
<dbReference type="Gene3D" id="2.40.320.10">
    <property type="entry name" value="Hypothetical Protein Pfu-838710-001"/>
    <property type="match status" value="1"/>
</dbReference>
<reference evidence="6" key="1">
    <citation type="journal article" date="2020" name="mSystems">
        <title>Genome- and Community-Level Interaction Insights into Carbon Utilization and Element Cycling Functions of Hydrothermarchaeota in Hydrothermal Sediment.</title>
        <authorList>
            <person name="Zhou Z."/>
            <person name="Liu Y."/>
            <person name="Xu W."/>
            <person name="Pan J."/>
            <person name="Luo Z.H."/>
            <person name="Li M."/>
        </authorList>
    </citation>
    <scope>NUCLEOTIDE SEQUENCE [LARGE SCALE GENOMIC DNA]</scope>
    <source>
        <strain evidence="6">SpSt-456</strain>
    </source>
</reference>
<evidence type="ECO:0000259" key="4">
    <source>
        <dbReference type="Pfam" id="PF01156"/>
    </source>
</evidence>
<evidence type="ECO:0000256" key="2">
    <source>
        <dbReference type="ARBA" id="ARBA00023295"/>
    </source>
</evidence>
<sequence>MHRHHCFVFRDDRLAPAIFEGLQKQNTLAGFACQPMNSVSYEDHYFDSPALALHALGMVCRIRKNAAGQEELTLERHRLGPGGETLVSAVNPFVGPGQSLNPQNLPEELAQILSLFTDTQPLTPVLTLQVDRKSVALQANGSSVATLHLDCVKALLPGGSSPHTVRYEVELISQKEPFPEGDMLHDVLCHALNLMPTTRSRAERYAAMMSGAARQAPQPIFLDMDTGVDDALAIILAMRSPEVTVLGITTSSGNIHAQQAAQNTCRVLDHIAPLLGSRYSALPPVAVGLPPTGQLPDASDVHGPDGLGGISQAPKASGTTPTTTPVNESALDLFRRLINAHPPKSVTLVVTGPLSNVAHWIQEEPQLVKRLKDIVVMGGVFFAAGNRSPGAEFNIHSDPQAARKVVEFCRRPVPVSPYVWRETLPLTFVGLDVTHQVRLWRRTLEERITAHPNNHVLPFIQQCTSYYMDFYHRNEGLDGCYLHDPLAVGYVIDPSFCEMAPYHVDVEDHGAFTSGMTVADHRPTRIFKDLSKAVTRVCYKVDALRFQDFFLARMCQ</sequence>
<accession>A0A832A1F4</accession>
<organism evidence="6">
    <name type="scientific">Desulfacinum infernum</name>
    <dbReference type="NCBI Taxonomy" id="35837"/>
    <lineage>
        <taxon>Bacteria</taxon>
        <taxon>Pseudomonadati</taxon>
        <taxon>Thermodesulfobacteriota</taxon>
        <taxon>Syntrophobacteria</taxon>
        <taxon>Syntrophobacterales</taxon>
        <taxon>Syntrophobacteraceae</taxon>
        <taxon>Desulfacinum</taxon>
    </lineage>
</organism>
<dbReference type="InterPro" id="IPR033469">
    <property type="entry name" value="CYTH-like_dom_sf"/>
</dbReference>
<keyword evidence="1" id="KW-0378">Hydrolase</keyword>
<keyword evidence="2" id="KW-0326">Glycosidase</keyword>
<dbReference type="PANTHER" id="PTHR12304">
    <property type="entry name" value="INOSINE-URIDINE PREFERRING NUCLEOSIDE HYDROLASE"/>
    <property type="match status" value="1"/>
</dbReference>
<protein>
    <submittedName>
        <fullName evidence="6">CYTH domain-containing protein</fullName>
    </submittedName>
</protein>
<feature type="domain" description="CYTH" evidence="5">
    <location>
        <begin position="29"/>
        <end position="176"/>
    </location>
</feature>
<dbReference type="SUPFAM" id="SSF55154">
    <property type="entry name" value="CYTH-like phosphatases"/>
    <property type="match status" value="1"/>
</dbReference>
<dbReference type="GO" id="GO:0005829">
    <property type="term" value="C:cytosol"/>
    <property type="evidence" value="ECO:0007669"/>
    <property type="project" value="TreeGrafter"/>
</dbReference>
<dbReference type="InterPro" id="IPR036452">
    <property type="entry name" value="Ribo_hydro-like"/>
</dbReference>
<dbReference type="EMBL" id="DSTK01000014">
    <property type="protein sequence ID" value="HFK96753.1"/>
    <property type="molecule type" value="Genomic_DNA"/>
</dbReference>
<evidence type="ECO:0000313" key="6">
    <source>
        <dbReference type="EMBL" id="HFK96753.1"/>
    </source>
</evidence>
<comment type="caution">
    <text evidence="6">The sequence shown here is derived from an EMBL/GenBank/DDBJ whole genome shotgun (WGS) entry which is preliminary data.</text>
</comment>
<dbReference type="GO" id="GO:0008477">
    <property type="term" value="F:purine nucleosidase activity"/>
    <property type="evidence" value="ECO:0007669"/>
    <property type="project" value="TreeGrafter"/>
</dbReference>
<gene>
    <name evidence="6" type="ORF">ENS06_05435</name>
</gene>
<proteinExistence type="predicted"/>
<dbReference type="Pfam" id="PF01928">
    <property type="entry name" value="CYTH"/>
    <property type="match status" value="1"/>
</dbReference>
<dbReference type="InterPro" id="IPR001910">
    <property type="entry name" value="Inosine/uridine_hydrolase_dom"/>
</dbReference>
<dbReference type="InterPro" id="IPR023577">
    <property type="entry name" value="CYTH_domain"/>
</dbReference>
<dbReference type="AlphaFoldDB" id="A0A832A1F4"/>
<feature type="domain" description="Inosine/uridine-preferring nucleoside hydrolase" evidence="4">
    <location>
        <begin position="220"/>
        <end position="547"/>
    </location>
</feature>